<evidence type="ECO:0008006" key="3">
    <source>
        <dbReference type="Google" id="ProtNLM"/>
    </source>
</evidence>
<evidence type="ECO:0000313" key="1">
    <source>
        <dbReference type="EMBL" id="EEF58609.1"/>
    </source>
</evidence>
<dbReference type="InterPro" id="IPR036116">
    <property type="entry name" value="FN3_sf"/>
</dbReference>
<reference evidence="1 2" key="1">
    <citation type="journal article" date="2011" name="J. Bacteriol.">
        <title>Genome sequence of 'Pedosphaera parvula' Ellin514, an aerobic Verrucomicrobial isolate from pasture soil.</title>
        <authorList>
            <person name="Kant R."/>
            <person name="van Passel M.W."/>
            <person name="Sangwan P."/>
            <person name="Palva A."/>
            <person name="Lucas S."/>
            <person name="Copeland A."/>
            <person name="Lapidus A."/>
            <person name="Glavina Del Rio T."/>
            <person name="Dalin E."/>
            <person name="Tice H."/>
            <person name="Bruce D."/>
            <person name="Goodwin L."/>
            <person name="Pitluck S."/>
            <person name="Chertkov O."/>
            <person name="Larimer F.W."/>
            <person name="Land M.L."/>
            <person name="Hauser L."/>
            <person name="Brettin T.S."/>
            <person name="Detter J.C."/>
            <person name="Han S."/>
            <person name="de Vos W.M."/>
            <person name="Janssen P.H."/>
            <person name="Smidt H."/>
        </authorList>
    </citation>
    <scope>NUCLEOTIDE SEQUENCE [LARGE SCALE GENOMIC DNA]</scope>
    <source>
        <strain evidence="1 2">Ellin514</strain>
    </source>
</reference>
<proteinExistence type="predicted"/>
<dbReference type="AlphaFoldDB" id="B9XNF0"/>
<sequence length="855" mass="88219">MCSLEVPCKLYHGLLVRRLACVVAYVLTILLSSLVPAARAATNMTPIAVTGFNRDLVVESTAHGPPYTSYAVELNPGEGNAYYERGLPGYGFGMPSGSFTTTAGDNTIFQFQPYTNNNALVLSSATGLTNGTLTLVTPATYSKIAVLANSAYGTNYSGFLSLNFSDGSTVLTTYYTPDWFANPTNVALKGVSRINLVDGSSDGIPDDPRFYQTTINVAALLGGTNKPLASITFGNAVAGATAIYAVSGQLAPNLAPIALTGFNRDLVIESNASGPPYNSVATELNPGEGTSFYQSGLPGKTYGLPAYGVFSSALDGVTFQFQPYSANNALVLSSTTGLTNGTLSLVAPATYNSIAILANSAGGGGSPNVTFNFADGTSFVATYNAVDWFYNPNFALNGVERIHLNNGATEGAPDNPRFYQTTLNLVTLLGATNKPLASMTFSKAAGAGATAIYAVSGRQGAQTNGSFTLSTVTNAPATGIQTTAATLGGRIVSTGGDDPEVLIYYGAADGGTNAGAWTRRLTLGFQTGSFTQAVAGLSFNTTYYFRSVAVNAAGTVWASTSQSFSTPAPALAVVTNQPASGIQTTSALLGGRVVSTGGDAPLITLYYGPTDGSTNTGAWARNVALGTQTGSFAQVVTGLVSGTTYYFTSKAVNAAGTAWAAGSQSFAPPASNAPPTSLNSVLTYRNDNARTGLNTNETTLTLANVNTNSFGKLFSYALDGYMAAQPLVLPNVAIAGKGIHNVVFAVTEHDSIYAFDADGNGGTNAAPLWQVSFINPAAGITPLDAANDLASWCTFIGPEIGITGTPVIDPATGTIYVEAKTKEVSNNATNFVHRLHALDVTSGAEKFGRSDDHRG</sequence>
<dbReference type="EMBL" id="ABOX02000040">
    <property type="protein sequence ID" value="EEF58609.1"/>
    <property type="molecule type" value="Genomic_DNA"/>
</dbReference>
<gene>
    <name evidence="1" type="ORF">Cflav_PD1510</name>
</gene>
<name>B9XNF0_PEDPL</name>
<accession>B9XNF0</accession>
<protein>
    <recommendedName>
        <fullName evidence="3">Fibronectin type III domain protein</fullName>
    </recommendedName>
</protein>
<evidence type="ECO:0000313" key="2">
    <source>
        <dbReference type="Proteomes" id="UP000003688"/>
    </source>
</evidence>
<dbReference type="InterPro" id="IPR011047">
    <property type="entry name" value="Quinoprotein_ADH-like_sf"/>
</dbReference>
<dbReference type="STRING" id="320771.Cflav_PD1510"/>
<dbReference type="Proteomes" id="UP000003688">
    <property type="component" value="Unassembled WGS sequence"/>
</dbReference>
<organism evidence="1 2">
    <name type="scientific">Pedosphaera parvula (strain Ellin514)</name>
    <dbReference type="NCBI Taxonomy" id="320771"/>
    <lineage>
        <taxon>Bacteria</taxon>
        <taxon>Pseudomonadati</taxon>
        <taxon>Verrucomicrobiota</taxon>
        <taxon>Pedosphaerae</taxon>
        <taxon>Pedosphaerales</taxon>
        <taxon>Pedosphaeraceae</taxon>
        <taxon>Pedosphaera</taxon>
    </lineage>
</organism>
<keyword evidence="2" id="KW-1185">Reference proteome</keyword>
<dbReference type="SUPFAM" id="SSF50998">
    <property type="entry name" value="Quinoprotein alcohol dehydrogenase-like"/>
    <property type="match status" value="1"/>
</dbReference>
<comment type="caution">
    <text evidence="1">The sequence shown here is derived from an EMBL/GenBank/DDBJ whole genome shotgun (WGS) entry which is preliminary data.</text>
</comment>
<dbReference type="SUPFAM" id="SSF49265">
    <property type="entry name" value="Fibronectin type III"/>
    <property type="match status" value="1"/>
</dbReference>